<proteinExistence type="predicted"/>
<feature type="domain" description="Plasmid segregation protein ParM/StbA N-terminal" evidence="1">
    <location>
        <begin position="12"/>
        <end position="181"/>
    </location>
</feature>
<evidence type="ECO:0000259" key="2">
    <source>
        <dbReference type="Pfam" id="PF21522"/>
    </source>
</evidence>
<dbReference type="Gene3D" id="3.30.420.40">
    <property type="match status" value="2"/>
</dbReference>
<evidence type="ECO:0000259" key="1">
    <source>
        <dbReference type="Pfam" id="PF06406"/>
    </source>
</evidence>
<dbReference type="InterPro" id="IPR009440">
    <property type="entry name" value="ParM/StbA_N"/>
</dbReference>
<dbReference type="EMBL" id="CP120943">
    <property type="protein sequence ID" value="WFG00350.1"/>
    <property type="molecule type" value="Genomic_DNA"/>
</dbReference>
<evidence type="ECO:0000313" key="4">
    <source>
        <dbReference type="Proteomes" id="UP001218423"/>
    </source>
</evidence>
<dbReference type="InterPro" id="IPR043129">
    <property type="entry name" value="ATPase_NBD"/>
</dbReference>
<protein>
    <submittedName>
        <fullName evidence="3">ParM/StbA family protein</fullName>
    </submittedName>
</protein>
<accession>A0AAJ5ZD81</accession>
<gene>
    <name evidence="3" type="ORF">P5S46_21545</name>
</gene>
<sequence length="371" mass="40900">MNPPKIGDHFVGMDNGSSQVKIYSQINGRIVRRCTPSHVAFGLSNQHSADKGDDERTTFATKTEDGNLGLYHVNASVPLETTSAEYQYNEVNRVLVNRAIYEANLSGSDKSLYICAGLPIMAYYNTHDFSWNERNIELVVKNLMQPVYHYADTNSNGEVKIAASPVANIKRVDVMSETVAAWMDDRMIINANGDISLDKAIANQARIYIDIGGNSTDVLMVADGKIDSASDSVQIGSNHLNDKIARLISSRGGIPRNRVTHALIQMALDTNQVRSAVGATIDVGVELQSIKNEFFSNLRHNIKGLIGYQASGAERVVLLGGTSAENYDQLKLFDDKLQKLHDEPVYANARGMWKRAKLQHQIANRQTSKSS</sequence>
<name>A0AAJ5ZD81_AERCA</name>
<organism evidence="3 4">
    <name type="scientific">Aeromonas caviae</name>
    <name type="common">Aeromonas punctata</name>
    <dbReference type="NCBI Taxonomy" id="648"/>
    <lineage>
        <taxon>Bacteria</taxon>
        <taxon>Pseudomonadati</taxon>
        <taxon>Pseudomonadota</taxon>
        <taxon>Gammaproteobacteria</taxon>
        <taxon>Aeromonadales</taxon>
        <taxon>Aeromonadaceae</taxon>
        <taxon>Aeromonas</taxon>
    </lineage>
</organism>
<dbReference type="CDD" id="cd24022">
    <property type="entry name" value="ASKHA_NBD_ParM_R1-like"/>
    <property type="match status" value="1"/>
</dbReference>
<dbReference type="Pfam" id="PF21522">
    <property type="entry name" value="MreB-like_C"/>
    <property type="match status" value="1"/>
</dbReference>
<dbReference type="RefSeq" id="WP_128341558.1">
    <property type="nucleotide sequence ID" value="NZ_CAWOMG010000111.1"/>
</dbReference>
<keyword evidence="3" id="KW-0614">Plasmid</keyword>
<dbReference type="InterPro" id="IPR056367">
    <property type="entry name" value="ASKHA_NBD_ParM_R1-like"/>
</dbReference>
<evidence type="ECO:0000313" key="3">
    <source>
        <dbReference type="EMBL" id="WFG00350.1"/>
    </source>
</evidence>
<dbReference type="Pfam" id="PF06406">
    <property type="entry name" value="StbA_N"/>
    <property type="match status" value="1"/>
</dbReference>
<feature type="domain" description="Actin homologue MreB-like C-terminal" evidence="2">
    <location>
        <begin position="209"/>
        <end position="324"/>
    </location>
</feature>
<dbReference type="InterPro" id="IPR049067">
    <property type="entry name" value="MreB-like_C"/>
</dbReference>
<dbReference type="AlphaFoldDB" id="A0AAJ5ZD81"/>
<geneLocation type="plasmid" evidence="3 4">
    <name>pAC1520</name>
</geneLocation>
<dbReference type="SUPFAM" id="SSF53067">
    <property type="entry name" value="Actin-like ATPase domain"/>
    <property type="match status" value="2"/>
</dbReference>
<dbReference type="Proteomes" id="UP001218423">
    <property type="component" value="Plasmid pAC1520"/>
</dbReference>
<reference evidence="3" key="1">
    <citation type="submission" date="2023-03" db="EMBL/GenBank/DDBJ databases">
        <title>Aeromonas caviae strain AC1520.</title>
        <authorList>
            <person name="Xie T."/>
            <person name="Zhang Q."/>
            <person name="Deng J."/>
            <person name="Li X."/>
        </authorList>
    </citation>
    <scope>NUCLEOTIDE SEQUENCE</scope>
    <source>
        <strain evidence="3">AC1520</strain>
        <plasmid evidence="3">pAC1520</plasmid>
    </source>
</reference>